<dbReference type="Proteomes" id="UP000187455">
    <property type="component" value="Unassembled WGS sequence"/>
</dbReference>
<evidence type="ECO:0000313" key="3">
    <source>
        <dbReference type="Proteomes" id="UP000187455"/>
    </source>
</evidence>
<comment type="caution">
    <text evidence="2">The sequence shown here is derived from an EMBL/GenBank/DDBJ whole genome shotgun (WGS) entry which is preliminary data.</text>
</comment>
<proteinExistence type="predicted"/>
<protein>
    <submittedName>
        <fullName evidence="2">Uncharacterized protein</fullName>
    </submittedName>
</protein>
<feature type="compositionally biased region" description="Polar residues" evidence="1">
    <location>
        <begin position="581"/>
        <end position="594"/>
    </location>
</feature>
<feature type="region of interest" description="Disordered" evidence="1">
    <location>
        <begin position="1"/>
        <end position="37"/>
    </location>
</feature>
<gene>
    <name evidence="2" type="ORF">AYI68_g8102</name>
</gene>
<feature type="region of interest" description="Disordered" evidence="1">
    <location>
        <begin position="223"/>
        <end position="255"/>
    </location>
</feature>
<sequence>MEDGADHTAIKISSENKKHVSDEFPKNKKESKNEGKRLSLNVDPALNRYSLENVDDDDEVLLDRKFSLSKKRNSDFFNKNKSIFSESGVGYFNREEYNYDHKLDQIKKTLSSQGIDEYVFGFRQNRNNSTRNNSINDGQRVMDRFRIHSRKKSRKFYKINKLALSKSNKKSLSSRVVTGDYGRRRKSSRISRLRYSSLDNGRISTRFSLDNFEINMFEKHSSEAFPGNGSSKTLESKKQESSRKISNSSGDSYENDLKFGMESGTKYEFGFPSEEKSSLGIRRGSLKKENTRSFLFDVKGYQDNDREEIFTDIIKGKNFHKETLFTRDSVHEKGVDYNYIELRNSRLNSVRDRLELYNNEKDPNFSNEKIKDTNVLWEKHINLLNDVFQFFSTALRSFNSHWGEEIIEVVDLWLQLYGQVILRQLRADYGELDCVGVEKIKMSTFARARMRVTSALSKLMCTEEMSENYNDPINYSLILALEQGFGGDSEVQAILHEAPALIGLNPNTRAYFGHLFRSMQLVIPEDYSHQRFFVSAKCLFGWISLPTNNRNIDLENLRVGLAILKRLLDFTRRTVPDEKSPNSGNIGSYSNGDTVVSNDSTELLTDMDENSFFKKYMEEKVVDHVEPIKNSPRFGKSNTGKNVSVQSKDSKIKSANSDKQNVSATRDSHELGDIDHRIYKKITLEEGLKESLNSVILSLNASLFIITEARDMICKNYLQKSLQKFGSPFGTLQPEFEIGLDLLIAKRELIKQSEGENCIQNVSYMYITNDSLISYTKLIPKNCNSQNVPTLITSRNINGKYSSVVSRVDYDIGRKSSLEDRDNEKNLNKNRKSSMMIELKKNLISTNDEMVDTINDPLGIDLSSKEFMDMKKSKSGVNLFSGSLGLERKSEEKISRHKSYDFFCSMDNDRRVSYKDRPFLNSIIGIDKRTVRSAKLAIPLMTLTETKINNSKSTHEDSETEIDDEGSDDDIKKLSEYDLKKNEESSSNIPEPEPRFSGIDFVSLLSRPSVEEKAIKEARRKSTLDRLDGKLQVTAPWVRSIKAERIAMSQSLARDARGLSTLRVDQLPNIKDINNTTMMSDIIRKDTERRTKNISESMANKHFKPIKPIKNQPRTNPPKYLGASSIFKGNFNKEKHIPIDISDELIRMVTLLDCLDSSFMMRLNVVCFESPLNAISKNLDCFRIKSKMPSDLVDILKSLGKITRNTDTNLNFGLSSHLGFRNSDNKNNVLFQVSPNLLIPEEKEKRTSIVTNESVGYIDSSFEKRLSIDKQVFLDNITGKKGIQTNSRQSFYNKLISMGGVGQVEKDAQVYPCCLKRFFRCVLQDSIVLVYVSSGIEDINMQYFWEKISLNYSKLKDPFDFDSRSMDSKASTLNSPTNSSFSCTTNDSLNTSISSNEGLGNSSSVYNGLEKTESKDNKKDKHFSTKSESKAYIKAPSRTPKNLSLDIERLKSNMNISGGRSCPFSEKNASNRENEYFQDDTKKCTECLDSNFDLFDIIEPVPESKLKTKPKFAILVCPVRATKGQVFRVRLVATSRDSDVRDSLLSNTGPLISGMSIHRTQLPLLLLSTMIEAKKNLFSLEHGSFSTLLKRKKMIEFIKNDFLKYGIDDKNSSITHYIKYFSN</sequence>
<feature type="region of interest" description="Disordered" evidence="1">
    <location>
        <begin position="628"/>
        <end position="667"/>
    </location>
</feature>
<keyword evidence="3" id="KW-1185">Reference proteome</keyword>
<accession>A0A1R0GLW0</accession>
<name>A0A1R0GLW0_9FUNG</name>
<evidence type="ECO:0000256" key="1">
    <source>
        <dbReference type="SAM" id="MobiDB-lite"/>
    </source>
</evidence>
<feature type="region of interest" description="Disordered" evidence="1">
    <location>
        <begin position="949"/>
        <end position="969"/>
    </location>
</feature>
<feature type="region of interest" description="Disordered" evidence="1">
    <location>
        <begin position="575"/>
        <end position="594"/>
    </location>
</feature>
<feature type="compositionally biased region" description="Basic and acidic residues" evidence="1">
    <location>
        <begin position="234"/>
        <end position="243"/>
    </location>
</feature>
<feature type="compositionally biased region" description="Acidic residues" evidence="1">
    <location>
        <begin position="958"/>
        <end position="968"/>
    </location>
</feature>
<feature type="compositionally biased region" description="Polar residues" evidence="1">
    <location>
        <begin position="636"/>
        <end position="665"/>
    </location>
</feature>
<reference evidence="2 3" key="1">
    <citation type="journal article" date="2016" name="Mol. Biol. Evol.">
        <title>Genome-Wide Survey of Gut Fungi (Harpellales) Reveals the First Horizontally Transferred Ubiquitin Gene from a Mosquito Host.</title>
        <authorList>
            <person name="Wang Y."/>
            <person name="White M.M."/>
            <person name="Kvist S."/>
            <person name="Moncalvo J.M."/>
        </authorList>
    </citation>
    <scope>NUCLEOTIDE SEQUENCE [LARGE SCALE GENOMIC DNA]</scope>
    <source>
        <strain evidence="2 3">ALG-7-W6</strain>
    </source>
</reference>
<dbReference type="EMBL" id="LSSL01007625">
    <property type="protein sequence ID" value="OLY77862.1"/>
    <property type="molecule type" value="Genomic_DNA"/>
</dbReference>
<evidence type="ECO:0000313" key="2">
    <source>
        <dbReference type="EMBL" id="OLY77862.1"/>
    </source>
</evidence>
<feature type="compositionally biased region" description="Basic and acidic residues" evidence="1">
    <location>
        <begin position="1410"/>
        <end position="1431"/>
    </location>
</feature>
<organism evidence="2 3">
    <name type="scientific">Smittium mucronatum</name>
    <dbReference type="NCBI Taxonomy" id="133383"/>
    <lineage>
        <taxon>Eukaryota</taxon>
        <taxon>Fungi</taxon>
        <taxon>Fungi incertae sedis</taxon>
        <taxon>Zoopagomycota</taxon>
        <taxon>Kickxellomycotina</taxon>
        <taxon>Harpellomycetes</taxon>
        <taxon>Harpellales</taxon>
        <taxon>Legeriomycetaceae</taxon>
        <taxon>Smittium</taxon>
    </lineage>
</organism>
<feature type="region of interest" description="Disordered" evidence="1">
    <location>
        <begin position="1404"/>
        <end position="1435"/>
    </location>
</feature>
<dbReference type="OrthoDB" id="5592466at2759"/>